<gene>
    <name evidence="5" type="primary">LOC114342274</name>
</gene>
<dbReference type="Proteomes" id="UP001652700">
    <property type="component" value="Unplaced"/>
</dbReference>
<dbReference type="InParanoid" id="A0A6P7GU10"/>
<evidence type="ECO:0000313" key="5">
    <source>
        <dbReference type="RefSeq" id="XP_028148868.1"/>
    </source>
</evidence>
<dbReference type="GeneID" id="114342274"/>
<keyword evidence="4" id="KW-1185">Reference proteome</keyword>
<dbReference type="AlphaFoldDB" id="A0A6P7GU10"/>
<name>A0A6P7GU10_DIAVI</name>
<dbReference type="FunCoup" id="A0A6P7GU10">
    <property type="interactions" value="1781"/>
</dbReference>
<comment type="similarity">
    <text evidence="1">Belongs to the TIP41 family.</text>
</comment>
<dbReference type="GO" id="GO:0005829">
    <property type="term" value="C:cytosol"/>
    <property type="evidence" value="ECO:0007669"/>
    <property type="project" value="TreeGrafter"/>
</dbReference>
<sequence length="279" mass="32344">MCTVNNDKGEIEIYRLPVNAEEYVIHDWTIKYTKSHILHSICANAETCSSKPEERCLLCVYNNELELPHLPEMVFPNNKLNLSHKSGFSVEFNALDALKTVSNGKQSIKVAHSDVWKDSRAPENLEEKIKPFDWTFSSDYRGYMSGESSLEETEERINIEKLKEKEKILFYQELMLYEDELHDNGISSCTIKIRVMPSSFFVLLRFFLRVDNVMVRINDTRVFHDFSTNYLLREYTNKECGVKDLNLPLTVFGDPNALSPHMPLRTSIFEKITIPSVQS</sequence>
<dbReference type="KEGG" id="dvv:114342274"/>
<dbReference type="InterPro" id="IPR007303">
    <property type="entry name" value="TIP41-like"/>
</dbReference>
<evidence type="ECO:0000313" key="3">
    <source>
        <dbReference type="EnsemblMetazoa" id="XP_028148868.1"/>
    </source>
</evidence>
<dbReference type="PANTHER" id="PTHR21021:SF16">
    <property type="entry name" value="TIP41-LIKE PROTEIN"/>
    <property type="match status" value="1"/>
</dbReference>
<proteinExistence type="inferred from homology"/>
<organism evidence="5">
    <name type="scientific">Diabrotica virgifera virgifera</name>
    <name type="common">western corn rootworm</name>
    <dbReference type="NCBI Taxonomy" id="50390"/>
    <lineage>
        <taxon>Eukaryota</taxon>
        <taxon>Metazoa</taxon>
        <taxon>Ecdysozoa</taxon>
        <taxon>Arthropoda</taxon>
        <taxon>Hexapoda</taxon>
        <taxon>Insecta</taxon>
        <taxon>Pterygota</taxon>
        <taxon>Neoptera</taxon>
        <taxon>Endopterygota</taxon>
        <taxon>Coleoptera</taxon>
        <taxon>Polyphaga</taxon>
        <taxon>Cucujiformia</taxon>
        <taxon>Chrysomeloidea</taxon>
        <taxon>Chrysomelidae</taxon>
        <taxon>Galerucinae</taxon>
        <taxon>Diabroticina</taxon>
        <taxon>Diabroticites</taxon>
        <taxon>Diabrotica</taxon>
    </lineage>
</organism>
<evidence type="ECO:0000313" key="4">
    <source>
        <dbReference type="Proteomes" id="UP001652700"/>
    </source>
</evidence>
<protein>
    <recommendedName>
        <fullName evidence="2">TIP41-like protein</fullName>
    </recommendedName>
</protein>
<dbReference type="Pfam" id="PF04176">
    <property type="entry name" value="TIP41"/>
    <property type="match status" value="1"/>
</dbReference>
<dbReference type="PANTHER" id="PTHR21021">
    <property type="entry name" value="GAF/PUTATIVE CYTOSKELETAL PROTEIN"/>
    <property type="match status" value="1"/>
</dbReference>
<dbReference type="RefSeq" id="XP_028148868.1">
    <property type="nucleotide sequence ID" value="XM_028293067.1"/>
</dbReference>
<dbReference type="InterPro" id="IPR051330">
    <property type="entry name" value="Phosphatase_reg/MetRdx"/>
</dbReference>
<evidence type="ECO:0000256" key="2">
    <source>
        <dbReference type="ARBA" id="ARBA00018951"/>
    </source>
</evidence>
<dbReference type="OrthoDB" id="6744687at2759"/>
<reference evidence="3" key="2">
    <citation type="submission" date="2025-05" db="UniProtKB">
        <authorList>
            <consortium name="EnsemblMetazoa"/>
        </authorList>
    </citation>
    <scope>IDENTIFICATION</scope>
</reference>
<dbReference type="EnsemblMetazoa" id="XM_028293067.2">
    <property type="protein sequence ID" value="XP_028148868.1"/>
    <property type="gene ID" value="LOC114342274"/>
</dbReference>
<evidence type="ECO:0000256" key="1">
    <source>
        <dbReference type="ARBA" id="ARBA00006658"/>
    </source>
</evidence>
<reference evidence="5" key="1">
    <citation type="submission" date="2025-04" db="UniProtKB">
        <authorList>
            <consortium name="RefSeq"/>
        </authorList>
    </citation>
    <scope>IDENTIFICATION</scope>
    <source>
        <tissue evidence="5">Whole insect</tissue>
    </source>
</reference>
<accession>A0A6P7GU10</accession>
<dbReference type="GO" id="GO:0031929">
    <property type="term" value="P:TOR signaling"/>
    <property type="evidence" value="ECO:0007669"/>
    <property type="project" value="TreeGrafter"/>
</dbReference>